<evidence type="ECO:0000313" key="18">
    <source>
        <dbReference type="Proteomes" id="UP000694540"/>
    </source>
</evidence>
<dbReference type="GO" id="GO:0005743">
    <property type="term" value="C:mitochondrial inner membrane"/>
    <property type="evidence" value="ECO:0007669"/>
    <property type="project" value="UniProtKB-SubCell"/>
</dbReference>
<dbReference type="AlphaFoldDB" id="A0A8C3YSQ6"/>
<keyword evidence="8" id="KW-0812">Transmembrane</keyword>
<evidence type="ECO:0000256" key="2">
    <source>
        <dbReference type="ARBA" id="ARBA00004298"/>
    </source>
</evidence>
<evidence type="ECO:0000256" key="7">
    <source>
        <dbReference type="ARBA" id="ARBA00022660"/>
    </source>
</evidence>
<evidence type="ECO:0000256" key="13">
    <source>
        <dbReference type="ARBA" id="ARBA00023128"/>
    </source>
</evidence>
<name>A0A8C3YSQ6_9CETA</name>
<evidence type="ECO:0000256" key="3">
    <source>
        <dbReference type="ARBA" id="ARBA00007152"/>
    </source>
</evidence>
<evidence type="ECO:0000256" key="8">
    <source>
        <dbReference type="ARBA" id="ARBA00022692"/>
    </source>
</evidence>
<sequence>MANLQVEAEKAELQLKELKVRRLMCARGDDPWYQYPAIDKALIDHFPKATPDNLSFISLNIKYIIFREK</sequence>
<comment type="similarity">
    <text evidence="3">Belongs to the complex I NDUFB5 subunit family.</text>
</comment>
<comment type="subunit">
    <text evidence="4">Complex I is composed of 45 different subunits.</text>
</comment>
<evidence type="ECO:0000256" key="16">
    <source>
        <dbReference type="ARBA" id="ARBA00032550"/>
    </source>
</evidence>
<evidence type="ECO:0000313" key="17">
    <source>
        <dbReference type="Ensembl" id="ENSCWAP00000027743.1"/>
    </source>
</evidence>
<keyword evidence="13" id="KW-0496">Mitochondrion</keyword>
<comment type="function">
    <text evidence="1">Accessory subunit of the mitochondrial membrane respiratory chain NADH dehydrogenase (Complex I), that is believed not to be involved in catalysis. Complex I functions in the transfer of electrons from NADH to the respiratory chain. The immediate electron acceptor for the enzyme is believed to be ubiquinone.</text>
</comment>
<keyword evidence="7" id="KW-0679">Respiratory chain</keyword>
<comment type="subcellular location">
    <subcellularLocation>
        <location evidence="2">Mitochondrion inner membrane</location>
        <topology evidence="2">Single-pass membrane protein</topology>
        <orientation evidence="2">Matrix side</orientation>
    </subcellularLocation>
</comment>
<keyword evidence="11" id="KW-0249">Electron transport</keyword>
<organism evidence="17 18">
    <name type="scientific">Catagonus wagneri</name>
    <name type="common">Chacoan peccary</name>
    <dbReference type="NCBI Taxonomy" id="51154"/>
    <lineage>
        <taxon>Eukaryota</taxon>
        <taxon>Metazoa</taxon>
        <taxon>Chordata</taxon>
        <taxon>Craniata</taxon>
        <taxon>Vertebrata</taxon>
        <taxon>Euteleostomi</taxon>
        <taxon>Mammalia</taxon>
        <taxon>Eutheria</taxon>
        <taxon>Laurasiatheria</taxon>
        <taxon>Artiodactyla</taxon>
        <taxon>Suina</taxon>
        <taxon>Tayassuidae</taxon>
        <taxon>Catagonus</taxon>
    </lineage>
</organism>
<dbReference type="GeneTree" id="ENSGT00950000185180"/>
<keyword evidence="9" id="KW-0999">Mitochondrion inner membrane</keyword>
<keyword evidence="12" id="KW-1133">Transmembrane helix</keyword>
<keyword evidence="6" id="KW-0813">Transport</keyword>
<accession>A0A8C3YSQ6</accession>
<evidence type="ECO:0000256" key="9">
    <source>
        <dbReference type="ARBA" id="ARBA00022792"/>
    </source>
</evidence>
<keyword evidence="18" id="KW-1185">Reference proteome</keyword>
<evidence type="ECO:0000256" key="1">
    <source>
        <dbReference type="ARBA" id="ARBA00003195"/>
    </source>
</evidence>
<evidence type="ECO:0000256" key="11">
    <source>
        <dbReference type="ARBA" id="ARBA00022982"/>
    </source>
</evidence>
<proteinExistence type="inferred from homology"/>
<evidence type="ECO:0000256" key="5">
    <source>
        <dbReference type="ARBA" id="ARBA00015175"/>
    </source>
</evidence>
<reference evidence="17" key="1">
    <citation type="submission" date="2025-08" db="UniProtKB">
        <authorList>
            <consortium name="Ensembl"/>
        </authorList>
    </citation>
    <scope>IDENTIFICATION</scope>
</reference>
<dbReference type="Ensembl" id="ENSCWAT00000030071.1">
    <property type="protein sequence ID" value="ENSCWAP00000027743.1"/>
    <property type="gene ID" value="ENSCWAG00000020920.1"/>
</dbReference>
<evidence type="ECO:0000256" key="4">
    <source>
        <dbReference type="ARBA" id="ARBA00011533"/>
    </source>
</evidence>
<dbReference type="Proteomes" id="UP000694540">
    <property type="component" value="Unplaced"/>
</dbReference>
<dbReference type="InterPro" id="IPR019173">
    <property type="entry name" value="NADH_UbQ_OxRdtase_B5_su"/>
</dbReference>
<dbReference type="PANTHER" id="PTHR13178:SF0">
    <property type="entry name" value="NADH DEHYDROGENASE [UBIQUINONE] 1 BETA SUBCOMPLEX SUBUNIT 5, MITOCHONDRIAL"/>
    <property type="match status" value="1"/>
</dbReference>
<evidence type="ECO:0000256" key="6">
    <source>
        <dbReference type="ARBA" id="ARBA00022448"/>
    </source>
</evidence>
<evidence type="ECO:0000256" key="10">
    <source>
        <dbReference type="ARBA" id="ARBA00022946"/>
    </source>
</evidence>
<evidence type="ECO:0000256" key="15">
    <source>
        <dbReference type="ARBA" id="ARBA00032395"/>
    </source>
</evidence>
<protein>
    <recommendedName>
        <fullName evidence="5">NADH dehydrogenase [ubiquinone] 1 beta subcomplex subunit 5, mitochondrial</fullName>
    </recommendedName>
    <alternativeName>
        <fullName evidence="16">Complex I-SGDH</fullName>
    </alternativeName>
    <alternativeName>
        <fullName evidence="15">NADH-ubiquinone oxidoreductase SGDH subunit</fullName>
    </alternativeName>
</protein>
<evidence type="ECO:0000256" key="12">
    <source>
        <dbReference type="ARBA" id="ARBA00022989"/>
    </source>
</evidence>
<evidence type="ECO:0000256" key="14">
    <source>
        <dbReference type="ARBA" id="ARBA00023136"/>
    </source>
</evidence>
<dbReference type="PANTHER" id="PTHR13178">
    <property type="entry name" value="NADH-UBIQUINONE OXIDOREDUCTASE SGDH SUBUNIT"/>
    <property type="match status" value="1"/>
</dbReference>
<keyword evidence="10" id="KW-0809">Transit peptide</keyword>
<dbReference type="Pfam" id="PF09781">
    <property type="entry name" value="NDUF_B5"/>
    <property type="match status" value="1"/>
</dbReference>
<keyword evidence="14" id="KW-0472">Membrane</keyword>
<reference evidence="17" key="2">
    <citation type="submission" date="2025-09" db="UniProtKB">
        <authorList>
            <consortium name="Ensembl"/>
        </authorList>
    </citation>
    <scope>IDENTIFICATION</scope>
</reference>